<name>A0ABP0CZ91_9PEZI</name>
<sequence length="248" mass="27586">MELNSPSATDMLVIMPPSVQQEAEDFFNICEQTPTIGEYAMQICKVLLHAIVEHDIPGAKFGLVPFEDIVLSEDGQTMIWNEEIDDWDLLEDIHPCKNVPGSNWGKFFYDLTPGEFFTKNKRPQVEYSHASPAKRLLESLQTTHFLATSGTTGGSGPVNNGGQKIQAKNMQLSVATGVAYPVYDNERLQITPHLSDVSALVNEPFVLPPKKIPRLYELSQKIEEISTGAAPAVKDTQEQEVVVYRIPQ</sequence>
<evidence type="ECO:0000313" key="1">
    <source>
        <dbReference type="EMBL" id="CAK7237448.1"/>
    </source>
</evidence>
<comment type="caution">
    <text evidence="1">The sequence shown here is derived from an EMBL/GenBank/DDBJ whole genome shotgun (WGS) entry which is preliminary data.</text>
</comment>
<keyword evidence="2" id="KW-1185">Reference proteome</keyword>
<dbReference type="Pfam" id="PF17043">
    <property type="entry name" value="MAT1-1-2"/>
    <property type="match status" value="1"/>
</dbReference>
<dbReference type="EMBL" id="CAWUHC010000186">
    <property type="protein sequence ID" value="CAK7237448.1"/>
    <property type="molecule type" value="Genomic_DNA"/>
</dbReference>
<evidence type="ECO:0000313" key="2">
    <source>
        <dbReference type="Proteomes" id="UP001642406"/>
    </source>
</evidence>
<gene>
    <name evidence="1" type="ORF">SBRCBS47491_009979</name>
</gene>
<protein>
    <recommendedName>
        <fullName evidence="3">AMP-dependent synthetase/ligase domain-containing protein</fullName>
    </recommendedName>
</protein>
<accession>A0ABP0CZ91</accession>
<evidence type="ECO:0008006" key="3">
    <source>
        <dbReference type="Google" id="ProtNLM"/>
    </source>
</evidence>
<proteinExistence type="predicted"/>
<dbReference type="InterPro" id="IPR031472">
    <property type="entry name" value="MAT1-1-2/MatA-2/Smr1"/>
</dbReference>
<reference evidence="1 2" key="1">
    <citation type="submission" date="2024-01" db="EMBL/GenBank/DDBJ databases">
        <authorList>
            <person name="Allen C."/>
            <person name="Tagirdzhanova G."/>
        </authorList>
    </citation>
    <scope>NUCLEOTIDE SEQUENCE [LARGE SCALE GENOMIC DNA]</scope>
</reference>
<organism evidence="1 2">
    <name type="scientific">Sporothrix bragantina</name>
    <dbReference type="NCBI Taxonomy" id="671064"/>
    <lineage>
        <taxon>Eukaryota</taxon>
        <taxon>Fungi</taxon>
        <taxon>Dikarya</taxon>
        <taxon>Ascomycota</taxon>
        <taxon>Pezizomycotina</taxon>
        <taxon>Sordariomycetes</taxon>
        <taxon>Sordariomycetidae</taxon>
        <taxon>Ophiostomatales</taxon>
        <taxon>Ophiostomataceae</taxon>
        <taxon>Sporothrix</taxon>
    </lineage>
</organism>
<dbReference type="Proteomes" id="UP001642406">
    <property type="component" value="Unassembled WGS sequence"/>
</dbReference>